<feature type="signal peptide" evidence="2">
    <location>
        <begin position="1"/>
        <end position="25"/>
    </location>
</feature>
<dbReference type="STRING" id="35608.A0A2U1M7S3"/>
<name>A0A2U1M7S3_ARTAN</name>
<dbReference type="SMART" id="SM00205">
    <property type="entry name" value="THN"/>
    <property type="match status" value="1"/>
</dbReference>
<gene>
    <name evidence="3" type="ORF">CTI12_AA410520</name>
</gene>
<dbReference type="PRINTS" id="PR00347">
    <property type="entry name" value="THAUMATIN"/>
</dbReference>
<dbReference type="Proteomes" id="UP000245207">
    <property type="component" value="Unassembled WGS sequence"/>
</dbReference>
<dbReference type="InterPro" id="IPR037176">
    <property type="entry name" value="Osmotin/thaumatin-like_sf"/>
</dbReference>
<organism evidence="3 4">
    <name type="scientific">Artemisia annua</name>
    <name type="common">Sweet wormwood</name>
    <dbReference type="NCBI Taxonomy" id="35608"/>
    <lineage>
        <taxon>Eukaryota</taxon>
        <taxon>Viridiplantae</taxon>
        <taxon>Streptophyta</taxon>
        <taxon>Embryophyta</taxon>
        <taxon>Tracheophyta</taxon>
        <taxon>Spermatophyta</taxon>
        <taxon>Magnoliopsida</taxon>
        <taxon>eudicotyledons</taxon>
        <taxon>Gunneridae</taxon>
        <taxon>Pentapetalae</taxon>
        <taxon>asterids</taxon>
        <taxon>campanulids</taxon>
        <taxon>Asterales</taxon>
        <taxon>Asteraceae</taxon>
        <taxon>Asteroideae</taxon>
        <taxon>Anthemideae</taxon>
        <taxon>Artemisiinae</taxon>
        <taxon>Artemisia</taxon>
    </lineage>
</organism>
<dbReference type="PROSITE" id="PS51367">
    <property type="entry name" value="THAUMATIN_2"/>
    <property type="match status" value="1"/>
</dbReference>
<reference evidence="3 4" key="1">
    <citation type="journal article" date="2018" name="Mol. Plant">
        <title>The genome of Artemisia annua provides insight into the evolution of Asteraceae family and artemisinin biosynthesis.</title>
        <authorList>
            <person name="Shen Q."/>
            <person name="Zhang L."/>
            <person name="Liao Z."/>
            <person name="Wang S."/>
            <person name="Yan T."/>
            <person name="Shi P."/>
            <person name="Liu M."/>
            <person name="Fu X."/>
            <person name="Pan Q."/>
            <person name="Wang Y."/>
            <person name="Lv Z."/>
            <person name="Lu X."/>
            <person name="Zhang F."/>
            <person name="Jiang W."/>
            <person name="Ma Y."/>
            <person name="Chen M."/>
            <person name="Hao X."/>
            <person name="Li L."/>
            <person name="Tang Y."/>
            <person name="Lv G."/>
            <person name="Zhou Y."/>
            <person name="Sun X."/>
            <person name="Brodelius P.E."/>
            <person name="Rose J.K.C."/>
            <person name="Tang K."/>
        </authorList>
    </citation>
    <scope>NUCLEOTIDE SEQUENCE [LARGE SCALE GENOMIC DNA]</scope>
    <source>
        <strain evidence="4">cv. Huhao1</strain>
        <tissue evidence="3">Leaf</tissue>
    </source>
</reference>
<dbReference type="EMBL" id="PKPP01006205">
    <property type="protein sequence ID" value="PWA57312.1"/>
    <property type="molecule type" value="Genomic_DNA"/>
</dbReference>
<protein>
    <submittedName>
        <fullName evidence="3">Pathogenesis-related thaumatin superfamily protein</fullName>
    </submittedName>
</protein>
<comment type="caution">
    <text evidence="3">The sequence shown here is derived from an EMBL/GenBank/DDBJ whole genome shotgun (WGS) entry which is preliminary data.</text>
</comment>
<feature type="compositionally biased region" description="Polar residues" evidence="1">
    <location>
        <begin position="140"/>
        <end position="149"/>
    </location>
</feature>
<dbReference type="Gene3D" id="2.60.110.10">
    <property type="entry name" value="Thaumatin"/>
    <property type="match status" value="1"/>
</dbReference>
<dbReference type="AlphaFoldDB" id="A0A2U1M7S3"/>
<evidence type="ECO:0000256" key="2">
    <source>
        <dbReference type="SAM" id="SignalP"/>
    </source>
</evidence>
<accession>A0A2U1M7S3</accession>
<evidence type="ECO:0000256" key="1">
    <source>
        <dbReference type="SAM" id="MobiDB-lite"/>
    </source>
</evidence>
<dbReference type="SUPFAM" id="SSF49870">
    <property type="entry name" value="Osmotin, thaumatin-like protein"/>
    <property type="match status" value="1"/>
</dbReference>
<dbReference type="OrthoDB" id="430315at2759"/>
<keyword evidence="4" id="KW-1185">Reference proteome</keyword>
<feature type="chain" id="PRO_5015525273" evidence="2">
    <location>
        <begin position="26"/>
        <end position="202"/>
    </location>
</feature>
<dbReference type="InterPro" id="IPR001938">
    <property type="entry name" value="Thaumatin"/>
</dbReference>
<proteinExistence type="predicted"/>
<dbReference type="PANTHER" id="PTHR31048">
    <property type="entry name" value="OS03G0233200 PROTEIN"/>
    <property type="match status" value="1"/>
</dbReference>
<keyword evidence="2" id="KW-0732">Signal</keyword>
<feature type="region of interest" description="Disordered" evidence="1">
    <location>
        <begin position="121"/>
        <end position="157"/>
    </location>
</feature>
<evidence type="ECO:0000313" key="4">
    <source>
        <dbReference type="Proteomes" id="UP000245207"/>
    </source>
</evidence>
<evidence type="ECO:0000313" key="3">
    <source>
        <dbReference type="EMBL" id="PWA57312.1"/>
    </source>
</evidence>
<dbReference type="Pfam" id="PF00314">
    <property type="entry name" value="Thaumatin"/>
    <property type="match status" value="1"/>
</dbReference>
<sequence>MDLLSSSYTLTLVLTLSLLTKCVFGATFTFNNKCEYTVWPGILANAGSPSLSTTGFELPESSSRSFQAPTGWSGRFWGRTGCNFDGSGSGSCQTGDCGSNQVECNGAGAAPPATLAEFTLGTGGQKASRDTSPPAADTTDGPTNTTPSSGDEAISGSGAETSYGYALEANGSWLAGLAMGGSTTSEPFGATLPLFLFALFFL</sequence>